<feature type="binding site" evidence="14">
    <location>
        <position position="247"/>
    </location>
    <ligand>
        <name>ATP</name>
        <dbReference type="ChEBI" id="CHEBI:30616"/>
    </ligand>
</feature>
<keyword evidence="8 13" id="KW-0548">Nucleotidyltransferase</keyword>
<evidence type="ECO:0000256" key="8">
    <source>
        <dbReference type="ARBA" id="ARBA00022695"/>
    </source>
</evidence>
<comment type="function">
    <text evidence="13">Required for the formation of a threonylcarbamoyl group on adenosine at position 37 (t(6)A37) in tRNAs that read codons beginning with adenine.</text>
</comment>
<evidence type="ECO:0000313" key="18">
    <source>
        <dbReference type="Proteomes" id="UP000016887"/>
    </source>
</evidence>
<dbReference type="GO" id="GO:0008033">
    <property type="term" value="P:tRNA processing"/>
    <property type="evidence" value="ECO:0007669"/>
    <property type="project" value="UniProtKB-KW"/>
</dbReference>
<evidence type="ECO:0000256" key="9">
    <source>
        <dbReference type="ARBA" id="ARBA00022741"/>
    </source>
</evidence>
<evidence type="ECO:0000256" key="15">
    <source>
        <dbReference type="SAM" id="MobiDB-lite"/>
    </source>
</evidence>
<dbReference type="Gene3D" id="3.90.870.10">
    <property type="entry name" value="DHBP synthase"/>
    <property type="match status" value="1"/>
</dbReference>
<dbReference type="GO" id="GO:0005737">
    <property type="term" value="C:cytoplasm"/>
    <property type="evidence" value="ECO:0007669"/>
    <property type="project" value="UniProtKB-SubCell"/>
</dbReference>
<dbReference type="GeneID" id="17110708"/>
<evidence type="ECO:0000259" key="16">
    <source>
        <dbReference type="PROSITE" id="PS51163"/>
    </source>
</evidence>
<organism evidence="17 18">
    <name type="scientific">Aeropyrum camini SY1 = JCM 12091</name>
    <dbReference type="NCBI Taxonomy" id="1198449"/>
    <lineage>
        <taxon>Archaea</taxon>
        <taxon>Thermoproteota</taxon>
        <taxon>Thermoprotei</taxon>
        <taxon>Desulfurococcales</taxon>
        <taxon>Desulfurococcaceae</taxon>
        <taxon>Aeropyrum</taxon>
    </lineage>
</organism>
<feature type="binding site" evidence="14">
    <location>
        <position position="77"/>
    </location>
    <ligand>
        <name>L-threonine</name>
        <dbReference type="ChEBI" id="CHEBI:57926"/>
    </ligand>
</feature>
<feature type="binding site" evidence="14">
    <location>
        <position position="161"/>
    </location>
    <ligand>
        <name>ATP</name>
        <dbReference type="ChEBI" id="CHEBI:30616"/>
    </ligand>
</feature>
<evidence type="ECO:0000256" key="14">
    <source>
        <dbReference type="PIRSR" id="PIRSR004930-1"/>
    </source>
</evidence>
<comment type="subcellular location">
    <subcellularLocation>
        <location evidence="1 13">Cytoplasm</location>
    </subcellularLocation>
</comment>
<dbReference type="STRING" id="1198449.ACAM_1501"/>
<feature type="binding site" evidence="14">
    <location>
        <position position="131"/>
    </location>
    <ligand>
        <name>L-threonine</name>
        <dbReference type="ChEBI" id="CHEBI:57926"/>
    </ligand>
</feature>
<proteinExistence type="inferred from homology"/>
<comment type="catalytic activity">
    <reaction evidence="12 13">
        <text>L-threonine + hydrogencarbonate + ATP = L-threonylcarbamoyladenylate + diphosphate + H2O</text>
        <dbReference type="Rhea" id="RHEA:36407"/>
        <dbReference type="ChEBI" id="CHEBI:15377"/>
        <dbReference type="ChEBI" id="CHEBI:17544"/>
        <dbReference type="ChEBI" id="CHEBI:30616"/>
        <dbReference type="ChEBI" id="CHEBI:33019"/>
        <dbReference type="ChEBI" id="CHEBI:57926"/>
        <dbReference type="ChEBI" id="CHEBI:73682"/>
        <dbReference type="EC" id="2.7.7.87"/>
    </reaction>
</comment>
<dbReference type="eggNOG" id="arCOG01952">
    <property type="taxonomic scope" value="Archaea"/>
</dbReference>
<dbReference type="PATRIC" id="fig|1198449.6.peg.1517"/>
<evidence type="ECO:0000256" key="12">
    <source>
        <dbReference type="ARBA" id="ARBA00048366"/>
    </source>
</evidence>
<dbReference type="InterPro" id="IPR010923">
    <property type="entry name" value="T(6)A37_SUA5"/>
</dbReference>
<dbReference type="PROSITE" id="PS51163">
    <property type="entry name" value="YRDC"/>
    <property type="match status" value="1"/>
</dbReference>
<dbReference type="InterPro" id="IPR017945">
    <property type="entry name" value="DHBP_synth_RibB-like_a/b_dom"/>
</dbReference>
<protein>
    <recommendedName>
        <fullName evidence="4 13">Threonylcarbamoyl-AMP synthase</fullName>
        <shortName evidence="13">TC-AMP synthase</shortName>
        <ecNumber evidence="3 13">2.7.7.87</ecNumber>
    </recommendedName>
    <alternativeName>
        <fullName evidence="11 13">L-threonylcarbamoyladenylate synthase</fullName>
    </alternativeName>
</protein>
<evidence type="ECO:0000256" key="3">
    <source>
        <dbReference type="ARBA" id="ARBA00012584"/>
    </source>
</evidence>
<dbReference type="KEGG" id="acj:ACAM_1501"/>
<evidence type="ECO:0000256" key="1">
    <source>
        <dbReference type="ARBA" id="ARBA00004496"/>
    </source>
</evidence>
<keyword evidence="10 13" id="KW-0067">ATP-binding</keyword>
<dbReference type="PIRSF" id="PIRSF004930">
    <property type="entry name" value="Tln_factor_SUA5"/>
    <property type="match status" value="1"/>
</dbReference>
<comment type="similarity">
    <text evidence="2 13">Belongs to the SUA5 family.</text>
</comment>
<evidence type="ECO:0000256" key="7">
    <source>
        <dbReference type="ARBA" id="ARBA00022694"/>
    </source>
</evidence>
<dbReference type="PANTHER" id="PTHR17490">
    <property type="entry name" value="SUA5"/>
    <property type="match status" value="1"/>
</dbReference>
<feature type="binding site" evidence="14">
    <location>
        <position position="127"/>
    </location>
    <ligand>
        <name>ATP</name>
        <dbReference type="ChEBI" id="CHEBI:30616"/>
    </ligand>
</feature>
<dbReference type="PANTHER" id="PTHR17490:SF16">
    <property type="entry name" value="THREONYLCARBAMOYL-AMP SYNTHASE"/>
    <property type="match status" value="1"/>
</dbReference>
<feature type="domain" description="YrdC-like" evidence="16">
    <location>
        <begin position="23"/>
        <end position="209"/>
    </location>
</feature>
<reference evidence="17 18" key="1">
    <citation type="journal article" date="2013" name="Appl. Environ. Microbiol.">
        <title>Variation of the Virus-Related Elements within Syntenic Genomes of the Hyperthermophilic Archaeon Aeropyrum.</title>
        <authorList>
            <person name="Daifuku T."/>
            <person name="Yoshida T."/>
            <person name="Kitamura T."/>
            <person name="Kawaichi S."/>
            <person name="Inoue T."/>
            <person name="Nomura K."/>
            <person name="Yoshida Y."/>
            <person name="Kuno S."/>
            <person name="Sako Y."/>
        </authorList>
    </citation>
    <scope>NUCLEOTIDE SEQUENCE [LARGE SCALE GENOMIC DNA]</scope>
    <source>
        <strain evidence="17 18">SY1</strain>
    </source>
</reference>
<dbReference type="AlphaFoldDB" id="U3TG04"/>
<feature type="binding site" evidence="14">
    <location>
        <position position="151"/>
    </location>
    <ligand>
        <name>L-threonine</name>
        <dbReference type="ChEBI" id="CHEBI:57926"/>
    </ligand>
</feature>
<dbReference type="NCBIfam" id="TIGR00057">
    <property type="entry name" value="L-threonylcarbamoyladenylate synthase"/>
    <property type="match status" value="1"/>
</dbReference>
<dbReference type="GO" id="GO:0003725">
    <property type="term" value="F:double-stranded RNA binding"/>
    <property type="evidence" value="ECO:0007669"/>
    <property type="project" value="UniProtKB-UniRule"/>
</dbReference>
<keyword evidence="18" id="KW-1185">Reference proteome</keyword>
<dbReference type="Proteomes" id="UP000016887">
    <property type="component" value="Chromosome"/>
</dbReference>
<evidence type="ECO:0000256" key="2">
    <source>
        <dbReference type="ARBA" id="ARBA00007663"/>
    </source>
</evidence>
<evidence type="ECO:0000313" key="17">
    <source>
        <dbReference type="EMBL" id="BAN90970.1"/>
    </source>
</evidence>
<dbReference type="GO" id="GO:0061710">
    <property type="term" value="F:L-threonylcarbamoyladenylate synthase"/>
    <property type="evidence" value="ECO:0007669"/>
    <property type="project" value="UniProtKB-EC"/>
</dbReference>
<keyword evidence="9 13" id="KW-0547">Nucleotide-binding</keyword>
<dbReference type="Gene3D" id="3.40.50.11030">
    <property type="entry name" value="Threonylcarbamoyl-AMP synthase, C-terminal domain"/>
    <property type="match status" value="1"/>
</dbReference>
<dbReference type="FunFam" id="3.90.870.10:FF:000009">
    <property type="entry name" value="Threonylcarbamoyl-AMP synthase, putative"/>
    <property type="match status" value="1"/>
</dbReference>
<feature type="region of interest" description="Disordered" evidence="15">
    <location>
        <begin position="148"/>
        <end position="167"/>
    </location>
</feature>
<keyword evidence="6 13" id="KW-0808">Transferase</keyword>
<feature type="compositionally biased region" description="Polar residues" evidence="15">
    <location>
        <begin position="154"/>
        <end position="164"/>
    </location>
</feature>
<keyword evidence="5 13" id="KW-0963">Cytoplasm</keyword>
<dbReference type="EC" id="2.7.7.87" evidence="3 13"/>
<dbReference type="InterPro" id="IPR005145">
    <property type="entry name" value="Sua5_C"/>
</dbReference>
<dbReference type="EMBL" id="AP012489">
    <property type="protein sequence ID" value="BAN90970.1"/>
    <property type="molecule type" value="Genomic_DNA"/>
</dbReference>
<evidence type="ECO:0000256" key="6">
    <source>
        <dbReference type="ARBA" id="ARBA00022679"/>
    </source>
</evidence>
<feature type="binding site" evidence="14">
    <location>
        <position position="153"/>
    </location>
    <ligand>
        <name>ATP</name>
        <dbReference type="ChEBI" id="CHEBI:30616"/>
    </ligand>
</feature>
<sequence>MRSSTGVGRSCEIYRLDPEKPDRRAVERAAETIKRGGLVAFPTETVYGLGADALNPRAAARIFEVKGRPPDNPLIVHVSSLRMARLVAAEIPERALKLVEKLWPGPLTVVLPKSPEVPSVVTAGLGTVAVRMPAHRVALEMIEAAGRPVAAPSANPSGRPSPTSGEHVVRDLDCRVDVILDAGETFFGVESTIVDLTRTPPVLLRPGPIPVEVLEKLLGERVVVPPEARGLRASERPLAPGMKYRHYAPETPLILIDGDPRAVERVIEAAVREAVKARGMRFALAGPDELVDTVASMLLRRGAKPAWIFRLGPLYDTTVAARRLFKTLRRIDEVGAVDVAIILPFPERGIGLAVMNRLRKAASRRVEA</sequence>
<dbReference type="Pfam" id="PF03481">
    <property type="entry name" value="Sua5_C"/>
    <property type="match status" value="1"/>
</dbReference>
<evidence type="ECO:0000256" key="13">
    <source>
        <dbReference type="PIRNR" id="PIRNR004930"/>
    </source>
</evidence>
<gene>
    <name evidence="17" type="ORF">ACAM_1501</name>
</gene>
<accession>U3TG04</accession>
<keyword evidence="7 13" id="KW-0819">tRNA processing</keyword>
<feature type="binding site" evidence="14">
    <location>
        <position position="72"/>
    </location>
    <ligand>
        <name>ATP</name>
        <dbReference type="ChEBI" id="CHEBI:30616"/>
    </ligand>
</feature>
<feature type="binding site" evidence="14">
    <location>
        <position position="45"/>
    </location>
    <ligand>
        <name>L-threonine</name>
        <dbReference type="ChEBI" id="CHEBI:57926"/>
    </ligand>
</feature>
<dbReference type="InterPro" id="IPR038385">
    <property type="entry name" value="Sua5/YwlC_C"/>
</dbReference>
<dbReference type="RefSeq" id="WP_022542236.1">
    <property type="nucleotide sequence ID" value="NC_022521.1"/>
</dbReference>
<feature type="binding site" evidence="14">
    <location>
        <position position="205"/>
    </location>
    <ligand>
        <name>ATP</name>
        <dbReference type="ChEBI" id="CHEBI:30616"/>
    </ligand>
</feature>
<dbReference type="GO" id="GO:0000049">
    <property type="term" value="F:tRNA binding"/>
    <property type="evidence" value="ECO:0007669"/>
    <property type="project" value="TreeGrafter"/>
</dbReference>
<name>U3TG04_9CREN</name>
<evidence type="ECO:0000256" key="10">
    <source>
        <dbReference type="ARBA" id="ARBA00022840"/>
    </source>
</evidence>
<dbReference type="Pfam" id="PF01300">
    <property type="entry name" value="Sua5_yciO_yrdC"/>
    <property type="match status" value="1"/>
</dbReference>
<dbReference type="GO" id="GO:0006450">
    <property type="term" value="P:regulation of translational fidelity"/>
    <property type="evidence" value="ECO:0007669"/>
    <property type="project" value="TreeGrafter"/>
</dbReference>
<dbReference type="SUPFAM" id="SSF55821">
    <property type="entry name" value="YrdC/RibB"/>
    <property type="match status" value="1"/>
</dbReference>
<feature type="binding site" evidence="14">
    <location>
        <position position="191"/>
    </location>
    <ligand>
        <name>L-threonine</name>
        <dbReference type="ChEBI" id="CHEBI:57926"/>
    </ligand>
</feature>
<dbReference type="GO" id="GO:0005524">
    <property type="term" value="F:ATP binding"/>
    <property type="evidence" value="ECO:0007669"/>
    <property type="project" value="UniProtKB-UniRule"/>
</dbReference>
<feature type="binding site" evidence="14">
    <location>
        <position position="68"/>
    </location>
    <ligand>
        <name>L-threonine</name>
        <dbReference type="ChEBI" id="CHEBI:57926"/>
    </ligand>
</feature>
<evidence type="ECO:0000256" key="11">
    <source>
        <dbReference type="ARBA" id="ARBA00029774"/>
    </source>
</evidence>
<evidence type="ECO:0000256" key="5">
    <source>
        <dbReference type="ARBA" id="ARBA00022490"/>
    </source>
</evidence>
<dbReference type="InterPro" id="IPR050156">
    <property type="entry name" value="TC-AMP_synthase_SUA5"/>
</dbReference>
<dbReference type="InterPro" id="IPR006070">
    <property type="entry name" value="Sua5-like_dom"/>
</dbReference>
<evidence type="ECO:0000256" key="4">
    <source>
        <dbReference type="ARBA" id="ARBA00015492"/>
    </source>
</evidence>